<keyword evidence="2" id="KW-1185">Reference proteome</keyword>
<evidence type="ECO:0000313" key="2">
    <source>
        <dbReference type="Proteomes" id="UP000485058"/>
    </source>
</evidence>
<dbReference type="AlphaFoldDB" id="A0A699YNL9"/>
<proteinExistence type="predicted"/>
<dbReference type="EMBL" id="BLLF01000157">
    <property type="protein sequence ID" value="GFH08384.1"/>
    <property type="molecule type" value="Genomic_DNA"/>
</dbReference>
<name>A0A699YNL9_HAELA</name>
<organism evidence="1 2">
    <name type="scientific">Haematococcus lacustris</name>
    <name type="common">Green alga</name>
    <name type="synonym">Haematococcus pluvialis</name>
    <dbReference type="NCBI Taxonomy" id="44745"/>
    <lineage>
        <taxon>Eukaryota</taxon>
        <taxon>Viridiplantae</taxon>
        <taxon>Chlorophyta</taxon>
        <taxon>core chlorophytes</taxon>
        <taxon>Chlorophyceae</taxon>
        <taxon>CS clade</taxon>
        <taxon>Chlamydomonadales</taxon>
        <taxon>Haematococcaceae</taxon>
        <taxon>Haematococcus</taxon>
    </lineage>
</organism>
<protein>
    <submittedName>
        <fullName evidence="1">Uncharacterized protein</fullName>
    </submittedName>
</protein>
<accession>A0A699YNL9</accession>
<sequence length="79" mass="8853">MVTSLLVRYGQIMPRPEINKWLDKVYRGSGQKDAPCLLGAAKKGYFNHNEMAEMLSPVAELVPDYTTGLIIDLLQSDLQ</sequence>
<feature type="non-terminal residue" evidence="1">
    <location>
        <position position="1"/>
    </location>
</feature>
<gene>
    <name evidence="1" type="ORF">HaLaN_03334</name>
</gene>
<evidence type="ECO:0000313" key="1">
    <source>
        <dbReference type="EMBL" id="GFH08384.1"/>
    </source>
</evidence>
<reference evidence="1 2" key="1">
    <citation type="submission" date="2020-02" db="EMBL/GenBank/DDBJ databases">
        <title>Draft genome sequence of Haematococcus lacustris strain NIES-144.</title>
        <authorList>
            <person name="Morimoto D."/>
            <person name="Nakagawa S."/>
            <person name="Yoshida T."/>
            <person name="Sawayama S."/>
        </authorList>
    </citation>
    <scope>NUCLEOTIDE SEQUENCE [LARGE SCALE GENOMIC DNA]</scope>
    <source>
        <strain evidence="1 2">NIES-144</strain>
    </source>
</reference>
<dbReference type="Proteomes" id="UP000485058">
    <property type="component" value="Unassembled WGS sequence"/>
</dbReference>
<comment type="caution">
    <text evidence="1">The sequence shown here is derived from an EMBL/GenBank/DDBJ whole genome shotgun (WGS) entry which is preliminary data.</text>
</comment>
<feature type="non-terminal residue" evidence="1">
    <location>
        <position position="79"/>
    </location>
</feature>